<dbReference type="InterPro" id="IPR031396">
    <property type="entry name" value="SepA"/>
</dbReference>
<keyword evidence="6 9" id="KW-0812">Transmembrane</keyword>
<sequence length="156" mass="18524">MKLKRPNISWIALLFVLSVVLISGTAFILMVFFGMYGLSRLLIYFHLAEFTYNESVMDNSFYYGSYLIIGYVLLFIIEYIMDELKRILPENKFFHGWYFHIISVSISTIVFYFGVHINYQHIRINFFVVLAIISALYYLTELFYPDSVDLNNKENR</sequence>
<evidence type="ECO:0000256" key="7">
    <source>
        <dbReference type="ARBA" id="ARBA00022989"/>
    </source>
</evidence>
<keyword evidence="5" id="KW-1003">Cell membrane</keyword>
<comment type="function">
    <text evidence="9">Involved in multidrug efflux.</text>
</comment>
<dbReference type="Proteomes" id="UP000233482">
    <property type="component" value="Unassembled WGS sequence"/>
</dbReference>
<feature type="transmembrane region" description="Helical" evidence="9">
    <location>
        <begin position="61"/>
        <end position="81"/>
    </location>
</feature>
<evidence type="ECO:0000256" key="4">
    <source>
        <dbReference type="ARBA" id="ARBA00022448"/>
    </source>
</evidence>
<dbReference type="Pfam" id="PF17080">
    <property type="entry name" value="SepA"/>
    <property type="match status" value="1"/>
</dbReference>
<keyword evidence="7 9" id="KW-1133">Transmembrane helix</keyword>
<dbReference type="GO" id="GO:0005886">
    <property type="term" value="C:plasma membrane"/>
    <property type="evidence" value="ECO:0007669"/>
    <property type="project" value="UniProtKB-SubCell"/>
</dbReference>
<evidence type="ECO:0000256" key="6">
    <source>
        <dbReference type="ARBA" id="ARBA00022692"/>
    </source>
</evidence>
<name>A0A855GJ25_9STAP</name>
<evidence type="ECO:0000256" key="5">
    <source>
        <dbReference type="ARBA" id="ARBA00022475"/>
    </source>
</evidence>
<feature type="transmembrane region" description="Helical" evidence="9">
    <location>
        <begin position="12"/>
        <end position="36"/>
    </location>
</feature>
<dbReference type="RefSeq" id="WP_012656221.1">
    <property type="nucleotide sequence ID" value="NZ_CABFNV010000003.1"/>
</dbReference>
<keyword evidence="8 9" id="KW-0472">Membrane</keyword>
<evidence type="ECO:0000256" key="2">
    <source>
        <dbReference type="ARBA" id="ARBA00006238"/>
    </source>
</evidence>
<reference evidence="10 11" key="1">
    <citation type="submission" date="2017-12" db="EMBL/GenBank/DDBJ databases">
        <title>Genomics of Macrococcus caseolyticus.</title>
        <authorList>
            <person name="MacFadyen A.C."/>
            <person name="Paterson G.K."/>
        </authorList>
    </citation>
    <scope>NUCLEOTIDE SEQUENCE [LARGE SCALE GENOMIC DNA]</scope>
    <source>
        <strain evidence="10 11">5788_EF188</strain>
    </source>
</reference>
<evidence type="ECO:0000256" key="1">
    <source>
        <dbReference type="ARBA" id="ARBA00004651"/>
    </source>
</evidence>
<dbReference type="AlphaFoldDB" id="A0A855GJ25"/>
<accession>A0A855GJ25</accession>
<dbReference type="OMA" id="ICKEVFY"/>
<gene>
    <name evidence="9" type="primary">sepA</name>
    <name evidence="10" type="ORF">CW686_08075</name>
</gene>
<feature type="transmembrane region" description="Helical" evidence="9">
    <location>
        <begin position="121"/>
        <end position="139"/>
    </location>
</feature>
<keyword evidence="4 9" id="KW-0813">Transport</keyword>
<evidence type="ECO:0000256" key="3">
    <source>
        <dbReference type="ARBA" id="ARBA00016025"/>
    </source>
</evidence>
<evidence type="ECO:0000313" key="10">
    <source>
        <dbReference type="EMBL" id="PKE25874.1"/>
    </source>
</evidence>
<evidence type="ECO:0000256" key="9">
    <source>
        <dbReference type="RuleBase" id="RU362138"/>
    </source>
</evidence>
<proteinExistence type="inferred from homology"/>
<organism evidence="10 11">
    <name type="scientific">Macrococcoides caseolyticum</name>
    <dbReference type="NCBI Taxonomy" id="69966"/>
    <lineage>
        <taxon>Bacteria</taxon>
        <taxon>Bacillati</taxon>
        <taxon>Bacillota</taxon>
        <taxon>Bacilli</taxon>
        <taxon>Bacillales</taxon>
        <taxon>Staphylococcaceae</taxon>
        <taxon>Macrococcoides</taxon>
    </lineage>
</organism>
<comment type="similarity">
    <text evidence="2 9">Belongs to the multidrug resistance efflux pump SepA family.</text>
</comment>
<protein>
    <recommendedName>
        <fullName evidence="3 9">Multidrug resistance efflux pump SepA</fullName>
    </recommendedName>
    <alternativeName>
        <fullName evidence="9">Antiseptic resistance protein SepA</fullName>
    </alternativeName>
</protein>
<evidence type="ECO:0000313" key="11">
    <source>
        <dbReference type="Proteomes" id="UP000233482"/>
    </source>
</evidence>
<feature type="transmembrane region" description="Helical" evidence="9">
    <location>
        <begin position="93"/>
        <end position="115"/>
    </location>
</feature>
<dbReference type="EMBL" id="PIXC01000016">
    <property type="protein sequence ID" value="PKE25874.1"/>
    <property type="molecule type" value="Genomic_DNA"/>
</dbReference>
<comment type="subcellular location">
    <subcellularLocation>
        <location evidence="1 9">Cell membrane</location>
        <topology evidence="1 9">Multi-pass membrane protein</topology>
    </subcellularLocation>
</comment>
<evidence type="ECO:0000256" key="8">
    <source>
        <dbReference type="ARBA" id="ARBA00023136"/>
    </source>
</evidence>
<comment type="caution">
    <text evidence="10">The sequence shown here is derived from an EMBL/GenBank/DDBJ whole genome shotgun (WGS) entry which is preliminary data.</text>
</comment>